<dbReference type="Proteomes" id="UP001556709">
    <property type="component" value="Unassembled WGS sequence"/>
</dbReference>
<proteinExistence type="predicted"/>
<evidence type="ECO:0000256" key="1">
    <source>
        <dbReference type="ARBA" id="ARBA00022679"/>
    </source>
</evidence>
<protein>
    <submittedName>
        <fullName evidence="4">Nucleotidyltransferase family protein</fullName>
    </submittedName>
</protein>
<dbReference type="InterPro" id="IPR054790">
    <property type="entry name" value="MurU"/>
</dbReference>
<organism evidence="4 5">
    <name type="scientific">Spiribacter pallidus</name>
    <dbReference type="NCBI Taxonomy" id="1987936"/>
    <lineage>
        <taxon>Bacteria</taxon>
        <taxon>Pseudomonadati</taxon>
        <taxon>Pseudomonadota</taxon>
        <taxon>Gammaproteobacteria</taxon>
        <taxon>Chromatiales</taxon>
        <taxon>Ectothiorhodospiraceae</taxon>
        <taxon>Spiribacter</taxon>
    </lineage>
</organism>
<comment type="caution">
    <text evidence="4">The sequence shown here is derived from an EMBL/GenBank/DDBJ whole genome shotgun (WGS) entry which is preliminary data.</text>
</comment>
<evidence type="ECO:0000313" key="5">
    <source>
        <dbReference type="Proteomes" id="UP001556709"/>
    </source>
</evidence>
<dbReference type="PANTHER" id="PTHR43584">
    <property type="entry name" value="NUCLEOTIDYL TRANSFERASE"/>
    <property type="match status" value="1"/>
</dbReference>
<dbReference type="EMBL" id="JBAKFM010000001">
    <property type="protein sequence ID" value="MEX0468605.1"/>
    <property type="molecule type" value="Genomic_DNA"/>
</dbReference>
<dbReference type="Pfam" id="PF00483">
    <property type="entry name" value="NTP_transferase"/>
    <property type="match status" value="1"/>
</dbReference>
<dbReference type="NCBIfam" id="NF045761">
    <property type="entry name" value="NAMPUrTaseMurU"/>
    <property type="match status" value="1"/>
</dbReference>
<gene>
    <name evidence="4" type="ORF">V6X73_02490</name>
</gene>
<dbReference type="RefSeq" id="WP_367957895.1">
    <property type="nucleotide sequence ID" value="NZ_JBAKFK010000001.1"/>
</dbReference>
<dbReference type="PANTHER" id="PTHR43584:SF8">
    <property type="entry name" value="N-ACETYLMURAMATE ALPHA-1-PHOSPHATE URIDYLYLTRANSFERASE"/>
    <property type="match status" value="1"/>
</dbReference>
<evidence type="ECO:0000313" key="4">
    <source>
        <dbReference type="EMBL" id="MEX0468605.1"/>
    </source>
</evidence>
<dbReference type="Gene3D" id="3.90.550.10">
    <property type="entry name" value="Spore Coat Polysaccharide Biosynthesis Protein SpsA, Chain A"/>
    <property type="match status" value="1"/>
</dbReference>
<evidence type="ECO:0000259" key="3">
    <source>
        <dbReference type="Pfam" id="PF00483"/>
    </source>
</evidence>
<reference evidence="4 5" key="1">
    <citation type="submission" date="2024-02" db="EMBL/GenBank/DDBJ databases">
        <title>New especies of Spiribacter isolated from saline water.</title>
        <authorList>
            <person name="Leon M.J."/>
            <person name="De La Haba R."/>
            <person name="Sanchez-Porro C."/>
            <person name="Ventosa A."/>
        </authorList>
    </citation>
    <scope>NUCLEOTIDE SEQUENCE [LARGE SCALE GENOMIC DNA]</scope>
    <source>
        <strain evidence="5">ag22IC6-390</strain>
    </source>
</reference>
<keyword evidence="2" id="KW-0548">Nucleotidyltransferase</keyword>
<sequence>MNAMILAAGRGERMRPLTDHCPKPLLTVGGQSLLDWHLHRLAGAGFERVVINTAWLGARIRDHVGVHAPTGVDIAISDEGATPLETAGGIKKALPLLGDAPFVVINGDIWSDFDLARLPMAPEGLGHLVLVDNPDYHPRGDFALHRDRLTVEGPGKRLTFAGIGVYRPELFVGQSSGPAPLGPLLHRACARCQLTGEHHTGIWVDVGTPGRLAALDARLSAR</sequence>
<accession>A0ABV3TE56</accession>
<name>A0ABV3TE56_9GAMM</name>
<evidence type="ECO:0000256" key="2">
    <source>
        <dbReference type="ARBA" id="ARBA00022695"/>
    </source>
</evidence>
<dbReference type="CDD" id="cd06422">
    <property type="entry name" value="NTP_transferase_like_1"/>
    <property type="match status" value="1"/>
</dbReference>
<keyword evidence="5" id="KW-1185">Reference proteome</keyword>
<feature type="domain" description="Nucleotidyl transferase" evidence="3">
    <location>
        <begin position="3"/>
        <end position="117"/>
    </location>
</feature>
<keyword evidence="1" id="KW-0808">Transferase</keyword>
<dbReference type="InterPro" id="IPR029044">
    <property type="entry name" value="Nucleotide-diphossugar_trans"/>
</dbReference>
<dbReference type="SUPFAM" id="SSF53448">
    <property type="entry name" value="Nucleotide-diphospho-sugar transferases"/>
    <property type="match status" value="1"/>
</dbReference>
<dbReference type="InterPro" id="IPR050065">
    <property type="entry name" value="GlmU-like"/>
</dbReference>
<dbReference type="InterPro" id="IPR005835">
    <property type="entry name" value="NTP_transferase_dom"/>
</dbReference>